<feature type="signal peptide" evidence="1">
    <location>
        <begin position="1"/>
        <end position="15"/>
    </location>
</feature>
<proteinExistence type="predicted"/>
<reference evidence="2 3" key="1">
    <citation type="journal article" date="2019" name="Int. J. Syst. Evol. Microbiol.">
        <title>The Global Catalogue of Microorganisms (GCM) 10K type strain sequencing project: providing services to taxonomists for standard genome sequencing and annotation.</title>
        <authorList>
            <consortium name="The Broad Institute Genomics Platform"/>
            <consortium name="The Broad Institute Genome Sequencing Center for Infectious Disease"/>
            <person name="Wu L."/>
            <person name="Ma J."/>
        </authorList>
    </citation>
    <scope>NUCLEOTIDE SEQUENCE [LARGE SCALE GENOMIC DNA]</scope>
    <source>
        <strain evidence="2 3">JCM 15896</strain>
    </source>
</reference>
<gene>
    <name evidence="2" type="ORF">GCM10009114_28910</name>
</gene>
<comment type="caution">
    <text evidence="2">The sequence shown here is derived from an EMBL/GenBank/DDBJ whole genome shotgun (WGS) entry which is preliminary data.</text>
</comment>
<protein>
    <recommendedName>
        <fullName evidence="4">Solute-binding protein family 3/N-terminal domain-containing protein</fullName>
    </recommendedName>
</protein>
<dbReference type="EMBL" id="BAAAFD010000009">
    <property type="protein sequence ID" value="GAA0858620.1"/>
    <property type="molecule type" value="Genomic_DNA"/>
</dbReference>
<keyword evidence="3" id="KW-1185">Reference proteome</keyword>
<keyword evidence="1" id="KW-0732">Signal</keyword>
<dbReference type="SUPFAM" id="SSF53850">
    <property type="entry name" value="Periplasmic binding protein-like II"/>
    <property type="match status" value="1"/>
</dbReference>
<feature type="chain" id="PRO_5046729259" description="Solute-binding protein family 3/N-terminal domain-containing protein" evidence="1">
    <location>
        <begin position="16"/>
        <end position="245"/>
    </location>
</feature>
<sequence length="245" mass="27696">MLSLTFILFSLTAHAVTPDKVSIAVLHIEDVLEAKRDDLPYVNILRILDQRIPIQFEYQFVHALRVKETFDPKNNMACLFPNSILAKDFGRPLIESSPILIAKAYFIAKHPLTSEAIVNPDHPPLQLGYRYGNTFGGKIRLLSHHKLIPLNSGADIRNLIERDRIDAFLGYLPDSFAIINKLPDKPLVYTEASLFHSQRDSFLCQDTPDNQILMTLINNEIQKMIDSGELARILAPLKKTIPGQS</sequence>
<dbReference type="Proteomes" id="UP001500359">
    <property type="component" value="Unassembled WGS sequence"/>
</dbReference>
<accession>A0ABN1LPA9</accession>
<organism evidence="2 3">
    <name type="scientific">Aliiglaciecola litoralis</name>
    <dbReference type="NCBI Taxonomy" id="582857"/>
    <lineage>
        <taxon>Bacteria</taxon>
        <taxon>Pseudomonadati</taxon>
        <taxon>Pseudomonadota</taxon>
        <taxon>Gammaproteobacteria</taxon>
        <taxon>Alteromonadales</taxon>
        <taxon>Alteromonadaceae</taxon>
        <taxon>Aliiglaciecola</taxon>
    </lineage>
</organism>
<evidence type="ECO:0008006" key="4">
    <source>
        <dbReference type="Google" id="ProtNLM"/>
    </source>
</evidence>
<evidence type="ECO:0000256" key="1">
    <source>
        <dbReference type="SAM" id="SignalP"/>
    </source>
</evidence>
<name>A0ABN1LPA9_9ALTE</name>
<evidence type="ECO:0000313" key="2">
    <source>
        <dbReference type="EMBL" id="GAA0858620.1"/>
    </source>
</evidence>
<evidence type="ECO:0000313" key="3">
    <source>
        <dbReference type="Proteomes" id="UP001500359"/>
    </source>
</evidence>